<dbReference type="RefSeq" id="WP_201372238.1">
    <property type="nucleotide sequence ID" value="NZ_BNJG01000001.1"/>
</dbReference>
<keyword evidence="2" id="KW-0349">Heme</keyword>
<protein>
    <submittedName>
        <fullName evidence="3">Cytochrome P450</fullName>
    </submittedName>
</protein>
<gene>
    <name evidence="3" type="ORF">KSB_41460</name>
</gene>
<evidence type="ECO:0000256" key="1">
    <source>
        <dbReference type="ARBA" id="ARBA00010617"/>
    </source>
</evidence>
<comment type="caution">
    <text evidence="3">The sequence shown here is derived from an EMBL/GenBank/DDBJ whole genome shotgun (WGS) entry which is preliminary data.</text>
</comment>
<dbReference type="SUPFAM" id="SSF48264">
    <property type="entry name" value="Cytochrome P450"/>
    <property type="match status" value="1"/>
</dbReference>
<dbReference type="PANTHER" id="PTHR46696:SF1">
    <property type="entry name" value="CYTOCHROME P450 YJIB-RELATED"/>
    <property type="match status" value="1"/>
</dbReference>
<dbReference type="Pfam" id="PF00067">
    <property type="entry name" value="p450"/>
    <property type="match status" value="1"/>
</dbReference>
<dbReference type="InterPro" id="IPR036396">
    <property type="entry name" value="Cyt_P450_sf"/>
</dbReference>
<keyword evidence="2" id="KW-0560">Oxidoreductase</keyword>
<dbReference type="PRINTS" id="PR00385">
    <property type="entry name" value="P450"/>
</dbReference>
<dbReference type="PANTHER" id="PTHR46696">
    <property type="entry name" value="P450, PUTATIVE (EUROFUNG)-RELATED"/>
    <property type="match status" value="1"/>
</dbReference>
<evidence type="ECO:0000256" key="2">
    <source>
        <dbReference type="RuleBase" id="RU000461"/>
    </source>
</evidence>
<dbReference type="EMBL" id="BNJG01000001">
    <property type="protein sequence ID" value="GHO55671.1"/>
    <property type="molecule type" value="Genomic_DNA"/>
</dbReference>
<dbReference type="Proteomes" id="UP000654345">
    <property type="component" value="Unassembled WGS sequence"/>
</dbReference>
<dbReference type="PROSITE" id="PS00086">
    <property type="entry name" value="CYTOCHROME_P450"/>
    <property type="match status" value="1"/>
</dbReference>
<dbReference type="InterPro" id="IPR001128">
    <property type="entry name" value="Cyt_P450"/>
</dbReference>
<dbReference type="Gene3D" id="1.10.630.10">
    <property type="entry name" value="Cytochrome P450"/>
    <property type="match status" value="1"/>
</dbReference>
<keyword evidence="2" id="KW-0503">Monooxygenase</keyword>
<evidence type="ECO:0000313" key="3">
    <source>
        <dbReference type="EMBL" id="GHO55671.1"/>
    </source>
</evidence>
<dbReference type="InterPro" id="IPR002397">
    <property type="entry name" value="Cyt_P450_B"/>
</dbReference>
<organism evidence="3 4">
    <name type="scientific">Ktedonobacter robiniae</name>
    <dbReference type="NCBI Taxonomy" id="2778365"/>
    <lineage>
        <taxon>Bacteria</taxon>
        <taxon>Bacillati</taxon>
        <taxon>Chloroflexota</taxon>
        <taxon>Ktedonobacteria</taxon>
        <taxon>Ktedonobacterales</taxon>
        <taxon>Ktedonobacteraceae</taxon>
        <taxon>Ktedonobacter</taxon>
    </lineage>
</organism>
<dbReference type="PRINTS" id="PR00359">
    <property type="entry name" value="BP450"/>
</dbReference>
<keyword evidence="2" id="KW-0408">Iron</keyword>
<name>A0ABQ3USA5_9CHLR</name>
<keyword evidence="2" id="KW-0479">Metal-binding</keyword>
<comment type="similarity">
    <text evidence="1 2">Belongs to the cytochrome P450 family.</text>
</comment>
<accession>A0ABQ3USA5</accession>
<sequence length="418" mass="46676">MSNEQDVNVQVPEAQQEAAPLHFPFPLADHRLELPKEYTELQATCPVARVKMPYGGDALLLTRHADITKAANDAQRCGTILRSDGDVPRMEVSPRTREGSLFTVTPERHNQIRRLVTQAFTVKHANEMRPGVVTLTNRLIDEMERKGPPADLYEDYAIKTPMAVICDLLGIPYEDEKLFREWGRDLLSRTATSEEQQERWQKMVQYIMPLIEKERANPSNTVLGLLVKNHEQGDGVLTEQEMLSFALGLIAAGFETTSTSFTNSAFVLFQRPDLLEQLKARVDDTEAMASAIEEILRVTLLGAGGRPRITREEVEFSGVHVPPGEVLVLPFNAGNKDPSVFSNPDVVDFDRTPNPILSFGRGIHACLGQQLARMEMQVLWTTLLKRLPNVRLAVAPSEVPWRSGDTATTGPAHLPVVW</sequence>
<evidence type="ECO:0000313" key="4">
    <source>
        <dbReference type="Proteomes" id="UP000654345"/>
    </source>
</evidence>
<keyword evidence="4" id="KW-1185">Reference proteome</keyword>
<dbReference type="InterPro" id="IPR017972">
    <property type="entry name" value="Cyt_P450_CS"/>
</dbReference>
<reference evidence="3 4" key="1">
    <citation type="journal article" date="2021" name="Int. J. Syst. Evol. Microbiol.">
        <title>Reticulibacter mediterranei gen. nov., sp. nov., within the new family Reticulibacteraceae fam. nov., and Ktedonospora formicarum gen. nov., sp. nov., Ktedonobacter robiniae sp. nov., Dictyobacter formicarum sp. nov. and Dictyobacter arantiisoli sp. nov., belonging to the class Ktedonobacteria.</title>
        <authorList>
            <person name="Yabe S."/>
            <person name="Zheng Y."/>
            <person name="Wang C.M."/>
            <person name="Sakai Y."/>
            <person name="Abe K."/>
            <person name="Yokota A."/>
            <person name="Donadio S."/>
            <person name="Cavaletti L."/>
            <person name="Monciardini P."/>
        </authorList>
    </citation>
    <scope>NUCLEOTIDE SEQUENCE [LARGE SCALE GENOMIC DNA]</scope>
    <source>
        <strain evidence="3 4">SOSP1-30</strain>
    </source>
</reference>
<dbReference type="CDD" id="cd11031">
    <property type="entry name" value="Cyp158A-like"/>
    <property type="match status" value="1"/>
</dbReference>
<proteinExistence type="inferred from homology"/>